<dbReference type="Proteomes" id="UP000779574">
    <property type="component" value="Unassembled WGS sequence"/>
</dbReference>
<reference evidence="1" key="2">
    <citation type="submission" date="2021-08" db="EMBL/GenBank/DDBJ databases">
        <authorList>
            <person name="Gostincar C."/>
            <person name="Sun X."/>
            <person name="Song Z."/>
            <person name="Gunde-Cimerman N."/>
        </authorList>
    </citation>
    <scope>NUCLEOTIDE SEQUENCE</scope>
    <source>
        <strain evidence="1">EXF-9911</strain>
    </source>
</reference>
<feature type="non-terminal residue" evidence="1">
    <location>
        <position position="1"/>
    </location>
</feature>
<evidence type="ECO:0000313" key="2">
    <source>
        <dbReference type="Proteomes" id="UP000779574"/>
    </source>
</evidence>
<protein>
    <submittedName>
        <fullName evidence="1">Uncharacterized protein</fullName>
    </submittedName>
</protein>
<dbReference type="EMBL" id="JAHFXF010001017">
    <property type="protein sequence ID" value="KAG9678886.1"/>
    <property type="molecule type" value="Genomic_DNA"/>
</dbReference>
<name>A0A9P8E449_AURME</name>
<proteinExistence type="predicted"/>
<comment type="caution">
    <text evidence="1">The sequence shown here is derived from an EMBL/GenBank/DDBJ whole genome shotgun (WGS) entry which is preliminary data.</text>
</comment>
<gene>
    <name evidence="1" type="ORF">KCU76_g15473</name>
</gene>
<dbReference type="AlphaFoldDB" id="A0A9P8E449"/>
<dbReference type="OrthoDB" id="3881795at2759"/>
<accession>A0A9P8E449</accession>
<reference evidence="1" key="1">
    <citation type="journal article" date="2021" name="J Fungi (Basel)">
        <title>Virulence traits and population genomics of the black yeast Aureobasidium melanogenum.</title>
        <authorList>
            <person name="Cernosa A."/>
            <person name="Sun X."/>
            <person name="Gostincar C."/>
            <person name="Fang C."/>
            <person name="Gunde-Cimerman N."/>
            <person name="Song Z."/>
        </authorList>
    </citation>
    <scope>NUCLEOTIDE SEQUENCE</scope>
    <source>
        <strain evidence="1">EXF-9911</strain>
    </source>
</reference>
<organism evidence="1 2">
    <name type="scientific">Aureobasidium melanogenum</name>
    <name type="common">Aureobasidium pullulans var. melanogenum</name>
    <dbReference type="NCBI Taxonomy" id="46634"/>
    <lineage>
        <taxon>Eukaryota</taxon>
        <taxon>Fungi</taxon>
        <taxon>Dikarya</taxon>
        <taxon>Ascomycota</taxon>
        <taxon>Pezizomycotina</taxon>
        <taxon>Dothideomycetes</taxon>
        <taxon>Dothideomycetidae</taxon>
        <taxon>Dothideales</taxon>
        <taxon>Saccotheciaceae</taxon>
        <taxon>Aureobasidium</taxon>
    </lineage>
</organism>
<sequence>MTVLTDHETLELQRRIERLANALVTPEQCDEWKQHFRTDTDLQGIKSLLAQKRARLSYAPLPEWQQNEVTSALAQSQTKFRSRSRLTETSSSYVCSVVKESVVAVLKSTLDQVRRGEIFTGASGSALQAAVVMIDKQDILDAVFQRANLEALDYEITIKKHVVAALAGLVQREMVRSVDSLSGY</sequence>
<evidence type="ECO:0000313" key="1">
    <source>
        <dbReference type="EMBL" id="KAG9678886.1"/>
    </source>
</evidence>